<feature type="domain" description="Tyrosine-protein phosphatase" evidence="1">
    <location>
        <begin position="1"/>
        <end position="52"/>
    </location>
</feature>
<keyword evidence="2" id="KW-1185">Reference proteome</keyword>
<reference evidence="3" key="2">
    <citation type="submission" date="2016-06" db="UniProtKB">
        <authorList>
            <consortium name="WormBaseParasite"/>
        </authorList>
    </citation>
    <scope>IDENTIFICATION</scope>
</reference>
<evidence type="ECO:0000259" key="1">
    <source>
        <dbReference type="PROSITE" id="PS50055"/>
    </source>
</evidence>
<dbReference type="Pfam" id="PF00102">
    <property type="entry name" value="Y_phosphatase"/>
    <property type="match status" value="1"/>
</dbReference>
<dbReference type="WBParaSite" id="GPLIN_001458900">
    <property type="protein sequence ID" value="GPLIN_001458900"/>
    <property type="gene ID" value="GPLIN_001458900"/>
</dbReference>
<accession>A0A183CNY2</accession>
<dbReference type="InterPro" id="IPR029021">
    <property type="entry name" value="Prot-tyrosine_phosphatase-like"/>
</dbReference>
<name>A0A183CNY2_GLOPA</name>
<dbReference type="SUPFAM" id="SSF52799">
    <property type="entry name" value="(Phosphotyrosine protein) phosphatases II"/>
    <property type="match status" value="1"/>
</dbReference>
<evidence type="ECO:0000313" key="3">
    <source>
        <dbReference type="WBParaSite" id="GPLIN_001458900"/>
    </source>
</evidence>
<organism evidence="2 3">
    <name type="scientific">Globodera pallida</name>
    <name type="common">Potato cyst nematode worm</name>
    <name type="synonym">Heterodera pallida</name>
    <dbReference type="NCBI Taxonomy" id="36090"/>
    <lineage>
        <taxon>Eukaryota</taxon>
        <taxon>Metazoa</taxon>
        <taxon>Ecdysozoa</taxon>
        <taxon>Nematoda</taxon>
        <taxon>Chromadorea</taxon>
        <taxon>Rhabditida</taxon>
        <taxon>Tylenchina</taxon>
        <taxon>Tylenchomorpha</taxon>
        <taxon>Tylenchoidea</taxon>
        <taxon>Heteroderidae</taxon>
        <taxon>Heteroderinae</taxon>
        <taxon>Globodera</taxon>
    </lineage>
</organism>
<dbReference type="Proteomes" id="UP000050741">
    <property type="component" value="Unassembled WGS sequence"/>
</dbReference>
<reference evidence="2" key="1">
    <citation type="submission" date="2014-05" db="EMBL/GenBank/DDBJ databases">
        <title>The genome and life-stage specific transcriptomes of Globodera pallida elucidate key aspects of plant parasitism by a cyst nematode.</title>
        <authorList>
            <person name="Cotton J.A."/>
            <person name="Lilley C.J."/>
            <person name="Jones L.M."/>
            <person name="Kikuchi T."/>
            <person name="Reid A.J."/>
            <person name="Thorpe P."/>
            <person name="Tsai I.J."/>
            <person name="Beasley H."/>
            <person name="Blok V."/>
            <person name="Cock P.J.A."/>
            <person name="Van den Akker S.E."/>
            <person name="Holroyd N."/>
            <person name="Hunt M."/>
            <person name="Mantelin S."/>
            <person name="Naghra H."/>
            <person name="Pain A."/>
            <person name="Palomares-Rius J.E."/>
            <person name="Zarowiecki M."/>
            <person name="Berriman M."/>
            <person name="Jones J.T."/>
            <person name="Urwin P.E."/>
        </authorList>
    </citation>
    <scope>NUCLEOTIDE SEQUENCE [LARGE SCALE GENOMIC DNA]</scope>
    <source>
        <strain evidence="2">Lindley</strain>
    </source>
</reference>
<dbReference type="Gene3D" id="3.90.190.10">
    <property type="entry name" value="Protein tyrosine phosphatase superfamily"/>
    <property type="match status" value="1"/>
</dbReference>
<dbReference type="PROSITE" id="PS50055">
    <property type="entry name" value="TYR_PHOSPHATASE_PTP"/>
    <property type="match status" value="1"/>
</dbReference>
<proteinExistence type="predicted"/>
<sequence>MERKGHSRRKVHQWHFSEWPDATRPARIEALLDFVQSIRASIKRAPMLVHCSCKRNKFSTSKRQSPGFEPNELRWFKVPNNT</sequence>
<evidence type="ECO:0000313" key="2">
    <source>
        <dbReference type="Proteomes" id="UP000050741"/>
    </source>
</evidence>
<dbReference type="AlphaFoldDB" id="A0A183CNY2"/>
<dbReference type="GO" id="GO:0004725">
    <property type="term" value="F:protein tyrosine phosphatase activity"/>
    <property type="evidence" value="ECO:0007669"/>
    <property type="project" value="InterPro"/>
</dbReference>
<protein>
    <submittedName>
        <fullName evidence="3">Tyrosine-protein phosphatase domain-containing protein</fullName>
    </submittedName>
</protein>
<dbReference type="InterPro" id="IPR000242">
    <property type="entry name" value="PTP_cat"/>
</dbReference>